<feature type="region of interest" description="Disordered" evidence="1">
    <location>
        <begin position="191"/>
        <end position="240"/>
    </location>
</feature>
<feature type="compositionally biased region" description="Polar residues" evidence="1">
    <location>
        <begin position="191"/>
        <end position="223"/>
    </location>
</feature>
<name>A0A7E4W2L6_PANRE</name>
<dbReference type="AlphaFoldDB" id="A0A7E4W2L6"/>
<protein>
    <submittedName>
        <fullName evidence="4">Uncharacterized protein</fullName>
    </submittedName>
</protein>
<organism evidence="3 4">
    <name type="scientific">Panagrellus redivivus</name>
    <name type="common">Microworm</name>
    <dbReference type="NCBI Taxonomy" id="6233"/>
    <lineage>
        <taxon>Eukaryota</taxon>
        <taxon>Metazoa</taxon>
        <taxon>Ecdysozoa</taxon>
        <taxon>Nematoda</taxon>
        <taxon>Chromadorea</taxon>
        <taxon>Rhabditida</taxon>
        <taxon>Tylenchina</taxon>
        <taxon>Panagrolaimomorpha</taxon>
        <taxon>Panagrolaimoidea</taxon>
        <taxon>Panagrolaimidae</taxon>
        <taxon>Panagrellus</taxon>
    </lineage>
</organism>
<reference evidence="3" key="1">
    <citation type="journal article" date="2013" name="Genetics">
        <title>The draft genome and transcriptome of Panagrellus redivivus are shaped by the harsh demands of a free-living lifestyle.</title>
        <authorList>
            <person name="Srinivasan J."/>
            <person name="Dillman A.R."/>
            <person name="Macchietto M.G."/>
            <person name="Heikkinen L."/>
            <person name="Lakso M."/>
            <person name="Fracchia K.M."/>
            <person name="Antoshechkin I."/>
            <person name="Mortazavi A."/>
            <person name="Wong G."/>
            <person name="Sternberg P.W."/>
        </authorList>
    </citation>
    <scope>NUCLEOTIDE SEQUENCE [LARGE SCALE GENOMIC DNA]</scope>
    <source>
        <strain evidence="3">MT8872</strain>
    </source>
</reference>
<accession>A0A7E4W2L6</accession>
<feature type="transmembrane region" description="Helical" evidence="2">
    <location>
        <begin position="41"/>
        <end position="61"/>
    </location>
</feature>
<keyword evidence="2" id="KW-0472">Membrane</keyword>
<keyword evidence="3" id="KW-1185">Reference proteome</keyword>
<feature type="compositionally biased region" description="Polar residues" evidence="1">
    <location>
        <begin position="230"/>
        <end position="240"/>
    </location>
</feature>
<sequence length="240" mass="27017">MEGYDFNGTYIIPPNGAVYFNGTFQDEADVDLAKLLPSIRFVVKMGIVAVICTFHILILIYNNIVRSREVQPVYDEFTDKFEDLVYKITHLKALIPSPWLFKYSLIFALSTIFMALILLVFVIIHNCMKCCYKRSEKKEQKRTGIKVAGKMGPPPKPNPSPTPGKPQPKPNATGEPEQVCEIYTNVNVTEDTVNKTQTTGDMPKSKSASVNLKSEANQDTNFLKSDVKQDTNLNTDLQMK</sequence>
<dbReference type="Proteomes" id="UP000492821">
    <property type="component" value="Unassembled WGS sequence"/>
</dbReference>
<feature type="compositionally biased region" description="Pro residues" evidence="1">
    <location>
        <begin position="152"/>
        <end position="169"/>
    </location>
</feature>
<evidence type="ECO:0000256" key="1">
    <source>
        <dbReference type="SAM" id="MobiDB-lite"/>
    </source>
</evidence>
<keyword evidence="2" id="KW-0812">Transmembrane</keyword>
<evidence type="ECO:0000256" key="2">
    <source>
        <dbReference type="SAM" id="Phobius"/>
    </source>
</evidence>
<feature type="region of interest" description="Disordered" evidence="1">
    <location>
        <begin position="142"/>
        <end position="175"/>
    </location>
</feature>
<reference evidence="4" key="2">
    <citation type="submission" date="2020-10" db="UniProtKB">
        <authorList>
            <consortium name="WormBaseParasite"/>
        </authorList>
    </citation>
    <scope>IDENTIFICATION</scope>
</reference>
<feature type="transmembrane region" description="Helical" evidence="2">
    <location>
        <begin position="100"/>
        <end position="124"/>
    </location>
</feature>
<evidence type="ECO:0000313" key="4">
    <source>
        <dbReference type="WBParaSite" id="Pan_g571.t2"/>
    </source>
</evidence>
<evidence type="ECO:0000313" key="3">
    <source>
        <dbReference type="Proteomes" id="UP000492821"/>
    </source>
</evidence>
<keyword evidence="2" id="KW-1133">Transmembrane helix</keyword>
<proteinExistence type="predicted"/>
<dbReference type="WBParaSite" id="Pan_g571.t2">
    <property type="protein sequence ID" value="Pan_g571.t2"/>
    <property type="gene ID" value="Pan_g571"/>
</dbReference>